<accession>A0ACC1HYX2</accession>
<gene>
    <name evidence="1" type="ORF">EV182_002806</name>
</gene>
<proteinExistence type="predicted"/>
<keyword evidence="2" id="KW-1185">Reference proteome</keyword>
<dbReference type="Proteomes" id="UP001145114">
    <property type="component" value="Unassembled WGS sequence"/>
</dbReference>
<sequence length="220" mass="25171">MRATATAFAAAALVAIVCDVASASPIYQDYDNHNKAHYADEKIEYQKHDDKKVWDVYKESKYPVYKGYDGDNYGHGDDHDDGFGHGGDYGHGDDHDDGFGHGGDYGHGDGHDKGRGVYDSNHGNDDDRKYGVDSDYGYYGYSDHKYRRGFYDNGLGHGDHGHNYDHNHDYDNDDGHDVHYAYKQSNFYHEHQISDEKLEAKKHYPVYPNINDHDNDHNHY</sequence>
<protein>
    <submittedName>
        <fullName evidence="1">Uncharacterized protein</fullName>
    </submittedName>
</protein>
<evidence type="ECO:0000313" key="1">
    <source>
        <dbReference type="EMBL" id="KAJ1679059.1"/>
    </source>
</evidence>
<name>A0ACC1HYX2_9FUNG</name>
<organism evidence="1 2">
    <name type="scientific">Spiromyces aspiralis</name>
    <dbReference type="NCBI Taxonomy" id="68401"/>
    <lineage>
        <taxon>Eukaryota</taxon>
        <taxon>Fungi</taxon>
        <taxon>Fungi incertae sedis</taxon>
        <taxon>Zoopagomycota</taxon>
        <taxon>Kickxellomycotina</taxon>
        <taxon>Kickxellomycetes</taxon>
        <taxon>Kickxellales</taxon>
        <taxon>Kickxellaceae</taxon>
        <taxon>Spiromyces</taxon>
    </lineage>
</organism>
<comment type="caution">
    <text evidence="1">The sequence shown here is derived from an EMBL/GenBank/DDBJ whole genome shotgun (WGS) entry which is preliminary data.</text>
</comment>
<dbReference type="EMBL" id="JAMZIH010000633">
    <property type="protein sequence ID" value="KAJ1679059.1"/>
    <property type="molecule type" value="Genomic_DNA"/>
</dbReference>
<reference evidence="1" key="1">
    <citation type="submission" date="2022-06" db="EMBL/GenBank/DDBJ databases">
        <title>Phylogenomic reconstructions and comparative analyses of Kickxellomycotina fungi.</title>
        <authorList>
            <person name="Reynolds N.K."/>
            <person name="Stajich J.E."/>
            <person name="Barry K."/>
            <person name="Grigoriev I.V."/>
            <person name="Crous P."/>
            <person name="Smith M.E."/>
        </authorList>
    </citation>
    <scope>NUCLEOTIDE SEQUENCE</scope>
    <source>
        <strain evidence="1">RSA 2271</strain>
    </source>
</reference>
<evidence type="ECO:0000313" key="2">
    <source>
        <dbReference type="Proteomes" id="UP001145114"/>
    </source>
</evidence>